<dbReference type="EMBL" id="CP039354">
    <property type="protein sequence ID" value="QCE10894.1"/>
    <property type="molecule type" value="Genomic_DNA"/>
</dbReference>
<protein>
    <recommendedName>
        <fullName evidence="4">Secreted protein</fullName>
    </recommendedName>
</protein>
<dbReference type="Proteomes" id="UP000501690">
    <property type="component" value="Linkage Group LG10"/>
</dbReference>
<evidence type="ECO:0000313" key="2">
    <source>
        <dbReference type="EMBL" id="QCE10894.1"/>
    </source>
</evidence>
<feature type="chain" id="PRO_5020040666" description="Secreted protein" evidence="1">
    <location>
        <begin position="21"/>
        <end position="103"/>
    </location>
</feature>
<keyword evidence="1" id="KW-0732">Signal</keyword>
<keyword evidence="3" id="KW-1185">Reference proteome</keyword>
<reference evidence="2 3" key="1">
    <citation type="submission" date="2019-04" db="EMBL/GenBank/DDBJ databases">
        <title>An improved genome assembly and genetic linkage map for asparagus bean, Vigna unguiculata ssp. sesquipedialis.</title>
        <authorList>
            <person name="Xia Q."/>
            <person name="Zhang R."/>
            <person name="Dong Y."/>
        </authorList>
    </citation>
    <scope>NUCLEOTIDE SEQUENCE [LARGE SCALE GENOMIC DNA]</scope>
    <source>
        <tissue evidence="2">Leaf</tissue>
    </source>
</reference>
<organism evidence="2 3">
    <name type="scientific">Vigna unguiculata</name>
    <name type="common">Cowpea</name>
    <dbReference type="NCBI Taxonomy" id="3917"/>
    <lineage>
        <taxon>Eukaryota</taxon>
        <taxon>Viridiplantae</taxon>
        <taxon>Streptophyta</taxon>
        <taxon>Embryophyta</taxon>
        <taxon>Tracheophyta</taxon>
        <taxon>Spermatophyta</taxon>
        <taxon>Magnoliopsida</taxon>
        <taxon>eudicotyledons</taxon>
        <taxon>Gunneridae</taxon>
        <taxon>Pentapetalae</taxon>
        <taxon>rosids</taxon>
        <taxon>fabids</taxon>
        <taxon>Fabales</taxon>
        <taxon>Fabaceae</taxon>
        <taxon>Papilionoideae</taxon>
        <taxon>50 kb inversion clade</taxon>
        <taxon>NPAAA clade</taxon>
        <taxon>indigoferoid/millettioid clade</taxon>
        <taxon>Phaseoleae</taxon>
        <taxon>Vigna</taxon>
    </lineage>
</organism>
<feature type="signal peptide" evidence="1">
    <location>
        <begin position="1"/>
        <end position="20"/>
    </location>
</feature>
<accession>A0A4D6NDS4</accession>
<gene>
    <name evidence="2" type="ORF">DEO72_LG10g2126</name>
</gene>
<evidence type="ECO:0000313" key="3">
    <source>
        <dbReference type="Proteomes" id="UP000501690"/>
    </source>
</evidence>
<evidence type="ECO:0000256" key="1">
    <source>
        <dbReference type="SAM" id="SignalP"/>
    </source>
</evidence>
<name>A0A4D6NDS4_VIGUN</name>
<proteinExistence type="predicted"/>
<dbReference type="AlphaFoldDB" id="A0A4D6NDS4"/>
<sequence length="103" mass="11459">MFRLRSFLLNSLFFSTPTTLIQPLKHVFTFYPPPMTLAPVEGLTGDTIALRSATPRLATTAPATATGFVIVTNYSPPFELRLAADTPLFISYDWMWLIGFSPC</sequence>
<evidence type="ECO:0008006" key="4">
    <source>
        <dbReference type="Google" id="ProtNLM"/>
    </source>
</evidence>